<dbReference type="Proteomes" id="UP001605036">
    <property type="component" value="Unassembled WGS sequence"/>
</dbReference>
<comment type="caution">
    <text evidence="3">The sequence shown here is derived from an EMBL/GenBank/DDBJ whole genome shotgun (WGS) entry which is preliminary data.</text>
</comment>
<dbReference type="Pfam" id="PF21547">
    <property type="entry name" value="TTI1"/>
    <property type="match status" value="1"/>
</dbReference>
<dbReference type="PANTHER" id="PTHR18460">
    <property type="entry name" value="TEL2 INTERACTING PROTEIN 1 TTI1 FAMILY MEMBER"/>
    <property type="match status" value="1"/>
</dbReference>
<dbReference type="InterPro" id="IPR016024">
    <property type="entry name" value="ARM-type_fold"/>
</dbReference>
<protein>
    <recommendedName>
        <fullName evidence="5">ARM repeat superfamily protein</fullName>
    </recommendedName>
</protein>
<evidence type="ECO:0000313" key="3">
    <source>
        <dbReference type="EMBL" id="KAL2608666.1"/>
    </source>
</evidence>
<dbReference type="InterPro" id="IPR052587">
    <property type="entry name" value="TELO2-interacting_protein_1"/>
</dbReference>
<dbReference type="EMBL" id="JBHFFA010000008">
    <property type="protein sequence ID" value="KAL2608666.1"/>
    <property type="molecule type" value="Genomic_DNA"/>
</dbReference>
<dbReference type="Gene3D" id="1.25.10.10">
    <property type="entry name" value="Leucine-rich Repeat Variant"/>
    <property type="match status" value="1"/>
</dbReference>
<dbReference type="Pfam" id="PF24181">
    <property type="entry name" value="TPR_TTI1_C"/>
    <property type="match status" value="1"/>
</dbReference>
<gene>
    <name evidence="3" type="ORF">R1flu_027239</name>
</gene>
<reference evidence="3 4" key="1">
    <citation type="submission" date="2024-09" db="EMBL/GenBank/DDBJ databases">
        <title>Chromosome-scale assembly of Riccia fluitans.</title>
        <authorList>
            <person name="Paukszto L."/>
            <person name="Sawicki J."/>
            <person name="Karawczyk K."/>
            <person name="Piernik-Szablinska J."/>
            <person name="Szczecinska M."/>
            <person name="Mazdziarz M."/>
        </authorList>
    </citation>
    <scope>NUCLEOTIDE SEQUENCE [LARGE SCALE GENOMIC DNA]</scope>
    <source>
        <strain evidence="3">Rf_01</strain>
        <tissue evidence="3">Aerial parts of the thallus</tissue>
    </source>
</reference>
<dbReference type="Pfam" id="PF24173">
    <property type="entry name" value="TPR_TTI1_N"/>
    <property type="match status" value="2"/>
</dbReference>
<evidence type="ECO:0000259" key="1">
    <source>
        <dbReference type="Pfam" id="PF24173"/>
    </source>
</evidence>
<evidence type="ECO:0000259" key="2">
    <source>
        <dbReference type="Pfam" id="PF24181"/>
    </source>
</evidence>
<dbReference type="InterPro" id="IPR057567">
    <property type="entry name" value="TPR_TTI1_C"/>
</dbReference>
<evidence type="ECO:0008006" key="5">
    <source>
        <dbReference type="Google" id="ProtNLM"/>
    </source>
</evidence>
<feature type="domain" description="TTI1 N-terminal TPR" evidence="1">
    <location>
        <begin position="212"/>
        <end position="475"/>
    </location>
</feature>
<dbReference type="InterPro" id="IPR057566">
    <property type="entry name" value="TPR_TTI1_N"/>
</dbReference>
<evidence type="ECO:0000313" key="4">
    <source>
        <dbReference type="Proteomes" id="UP001605036"/>
    </source>
</evidence>
<feature type="domain" description="TTI1 N-terminal TPR" evidence="1">
    <location>
        <begin position="12"/>
        <end position="159"/>
    </location>
</feature>
<dbReference type="InterPro" id="IPR011989">
    <property type="entry name" value="ARM-like"/>
</dbReference>
<name>A0ABD1XL89_9MARC</name>
<dbReference type="PANTHER" id="PTHR18460:SF3">
    <property type="entry name" value="TELO2-INTERACTING PROTEIN 1 HOMOLOG"/>
    <property type="match status" value="1"/>
</dbReference>
<sequence>MSRADGDGQGAFERLRPLCTQLLEVSATSPEERAVVLDALLRVLRGIDPAGLKKCMDYVLFPLLLLLDAAVSSRTSSMKDKKAVNTRQVVIPDRVAERVLLCVEVVLQRCSLETKEQMTMMLRKLTGAAMLTASEAAEEFRHGVVKCLKALLASLSSCSSGSCTCQSVSSSPIEVLKQSIWNSVGSVKMHSSKFQTTMDEKDICPLGLLQLESEAPAVGHLISLLLQIAEAEARRGGVGSGKLRRDALSTLRLLIIKVGSADALAYFLPGVVRGFATAMRFTKAQVNSGFSAPIVHVAGAAGWPAVVEEAVKGMAEILALVLGDEVCGFKSSDSSTTPLEDATLDVAFGYLQDLALQSRRRDKNAVMEIETAEAEAKSSTLVVHQSQHNESSSQDHGVGVSSFRVDRSKKWLTETTARVHTFLSQTLPLLCAHQSSSVRLAVVEATAVILANCEATMETSNSLLLECLLALACDDFTHVASAAQDYLSRLTGSRGLLWLNEEPGMLADRHLLSPKVSKTLTGVMTDLLSSLVERLPRAIFSANAAMAVSHGRRLIAAMYFSGPEGVSSCLLGTPADRERFVAALRQCLSFNSAFAGSLSQITSKQTTYYPVVSEILQAGGQGDNSEQESEAGGVREKLEANGIPSMPPWLPVGTGSQLYRVLADVLRLVGLSAISDLSNDTTLFSLVELLLMDIRLAASNQKTHNNSPSIIDLESGQMQRSAATSACVLNEIIYGASGQCSGKLFDQFRRRDCAETPERTVAEIRLRPENSSARIQSEGVDLIEQNGSDYEVHHYRSVCTIHGEWPEAKKAFVRKALIECAGDILRDYLSPESWDGPASLSISSISNKHQDHVMLQKVLVEGIGVLGLALGKEFEESGLLRLILFPLLEKLASPSQFVSQAAATSLNAISYYSQYRTVKDLVVANLDNVVDFLCRQFRHLNMHPQSLNLLAAILRHTNTAPDLLPLLGEPLHSVVMELDVTARTSRPHLTLPLLRAMREILRAAGSEVEVMLRKATTAAAFWTSITRRMEDTEESSAQDSKLAQKIFEDREMEDHVDEFLDRIRQRQAVAKVATSCLVACGPLLASKNPQTGLATLDVISDGISTLADAEGARQYEDICRQALKEHCIRMDDPETSRRFTDAINKDESETKKLLPTMNRIWPYLVVCLRHSRTSVAIRAVEVMTFVTAKCGGEFFARRLKSDVVPILVGLLSEGLYSAPIKRRSYPLVPLKYTQAPEQGPAALLKTQLAVLKSIKSIAADMRTATALRSSFEVIASWVVVLACQVEALREAATEAALALSNIDSDFVWLLVADILSGTVQEDFGDVTLPGFPGFSKILPPWSSPRDSLWSQYTNYRGEFRDMNQDVAQQLLAKLEGVPTTRR</sequence>
<organism evidence="3 4">
    <name type="scientific">Riccia fluitans</name>
    <dbReference type="NCBI Taxonomy" id="41844"/>
    <lineage>
        <taxon>Eukaryota</taxon>
        <taxon>Viridiplantae</taxon>
        <taxon>Streptophyta</taxon>
        <taxon>Embryophyta</taxon>
        <taxon>Marchantiophyta</taxon>
        <taxon>Marchantiopsida</taxon>
        <taxon>Marchantiidae</taxon>
        <taxon>Marchantiales</taxon>
        <taxon>Ricciaceae</taxon>
        <taxon>Riccia</taxon>
    </lineage>
</organism>
<feature type="domain" description="TTI1 C-terminal TPR" evidence="2">
    <location>
        <begin position="1027"/>
        <end position="1308"/>
    </location>
</feature>
<dbReference type="SUPFAM" id="SSF48371">
    <property type="entry name" value="ARM repeat"/>
    <property type="match status" value="1"/>
</dbReference>
<dbReference type="InterPro" id="IPR049362">
    <property type="entry name" value="TTI1_rpt"/>
</dbReference>
<keyword evidence="4" id="KW-1185">Reference proteome</keyword>
<accession>A0ABD1XL89</accession>
<proteinExistence type="predicted"/>